<organism evidence="2 3">
    <name type="scientific">Sulfolobus tengchongensis</name>
    <dbReference type="NCBI Taxonomy" id="207809"/>
    <lineage>
        <taxon>Archaea</taxon>
        <taxon>Thermoproteota</taxon>
        <taxon>Thermoprotei</taxon>
        <taxon>Sulfolobales</taxon>
        <taxon>Sulfolobaceae</taxon>
        <taxon>Sulfolobus</taxon>
    </lineage>
</organism>
<keyword evidence="3" id="KW-1185">Reference proteome</keyword>
<evidence type="ECO:0000256" key="1">
    <source>
        <dbReference type="SAM" id="Phobius"/>
    </source>
</evidence>
<evidence type="ECO:0000313" key="3">
    <source>
        <dbReference type="Proteomes" id="UP001432202"/>
    </source>
</evidence>
<keyword evidence="1" id="KW-0472">Membrane</keyword>
<keyword evidence="1" id="KW-0812">Transmembrane</keyword>
<dbReference type="EMBL" id="CP146016">
    <property type="protein sequence ID" value="WWQ59676.1"/>
    <property type="molecule type" value="Genomic_DNA"/>
</dbReference>
<accession>A0AAX4KZT0</accession>
<proteinExistence type="predicted"/>
<gene>
    <name evidence="2" type="ORF">V6M85_09320</name>
</gene>
<evidence type="ECO:0000313" key="2">
    <source>
        <dbReference type="EMBL" id="WWQ59676.1"/>
    </source>
</evidence>
<dbReference type="Proteomes" id="UP001432202">
    <property type="component" value="Chromosome"/>
</dbReference>
<reference evidence="2 3" key="1">
    <citation type="submission" date="2024-02" db="EMBL/GenBank/DDBJ databases">
        <title>STSV induces naive adaptation in Sulfolobus.</title>
        <authorList>
            <person name="Xiang X."/>
            <person name="Song M."/>
        </authorList>
    </citation>
    <scope>NUCLEOTIDE SEQUENCE [LARGE SCALE GENOMIC DNA]</scope>
    <source>
        <strain evidence="2 3">RT2</strain>
    </source>
</reference>
<feature type="transmembrane region" description="Helical" evidence="1">
    <location>
        <begin position="7"/>
        <end position="28"/>
    </location>
</feature>
<dbReference type="RefSeq" id="WP_338599130.1">
    <property type="nucleotide sequence ID" value="NZ_CP146016.1"/>
</dbReference>
<protein>
    <submittedName>
        <fullName evidence="2">Uncharacterized protein</fullName>
    </submittedName>
</protein>
<dbReference type="AlphaFoldDB" id="A0AAX4KZT0"/>
<dbReference type="GeneID" id="89336967"/>
<sequence>MKALSSAIFMIILLIILLSVLIPAFLILNSTPIYSSQGQIAGTAYQQLQQQQQNQIFRGNPNIYYNSSQNPFIQFYYNSLIQPFNISQIYYFNGSTWVPTLNNSIVVFGNQKIPLPKQAFNNPILIISSEANFYFLNPNTSVTTVTISGPAGKVPIYVTAFVLNGSKVIPISIQVVLATLTSNTPQIFYLNPGTYSIADKNSSTIFLPGYGLTAVFQNWTIVGYGNLNSPASLSTSFTVSGPLVLTAIYKAYTQKFTVTINTNGIPLGVGTTVSGSVTLSHGNRNSGGNIKYTLTSLNSTIPVIIDNKTYQVGKGGIQLNLTYGYHIIQFPSYYNITFNYTSPGGYFSKPLLGGQITCYRYTGLSSSTNKISVVGTYEVFVNGSGNITGNYNVFQNYYLVIAENYFYFPNGVWAVKNSTPVNISIAGQLLQVQIMGTNQQIVLGNIKNYVPEKIYFKQGTELQIVNDYSLALYGNFTIYIYTKHQGGNTVQYVGLHSCPINVTVYDSTSSRSVYTYYLNYGTLYINSPMIIVNYQEWEYGGSTSQNGG</sequence>
<name>A0AAX4KZT0_9CREN</name>
<keyword evidence="1" id="KW-1133">Transmembrane helix</keyword>